<sequence length="304" mass="31942">MTTTLIDLSVDGRKIAGLAAGGDAAGSPLIVALHGGGYGSGYFDVPGHSLLDLGEATGFPVFALDRPGYGGSDSLPRGRATFADSAEVLDAAIGALWTDHGEGRPGVVLLSHSIGSAIAVHVAARRPHWPLLGISLHGVGDRSPAHIISAWRAIPTNGPVELPPEQRRALLYGPAGTVDVEVVEAAKASVEPIPLEEMLEIVGDWPANLAELASKVVVPVQYTLAEYDGLWVVDSSRVATFAGYFTSAPWVEAGLQAGAGHNLDHHRLSRALHLRQLAFAWECAARATAADEYDDRLTGQERCT</sequence>
<dbReference type="RefSeq" id="WP_285631513.1">
    <property type="nucleotide sequence ID" value="NZ_BSTJ01000012.1"/>
</dbReference>
<dbReference type="InterPro" id="IPR029058">
    <property type="entry name" value="AB_hydrolase_fold"/>
</dbReference>
<gene>
    <name evidence="2" type="ORF">Airi01_079450</name>
</gene>
<evidence type="ECO:0000313" key="3">
    <source>
        <dbReference type="Proteomes" id="UP001165135"/>
    </source>
</evidence>
<organism evidence="2 3">
    <name type="scientific">Actinoallomurus iriomotensis</name>
    <dbReference type="NCBI Taxonomy" id="478107"/>
    <lineage>
        <taxon>Bacteria</taxon>
        <taxon>Bacillati</taxon>
        <taxon>Actinomycetota</taxon>
        <taxon>Actinomycetes</taxon>
        <taxon>Streptosporangiales</taxon>
        <taxon>Thermomonosporaceae</taxon>
        <taxon>Actinoallomurus</taxon>
    </lineage>
</organism>
<proteinExistence type="predicted"/>
<evidence type="ECO:0000259" key="1">
    <source>
        <dbReference type="Pfam" id="PF12697"/>
    </source>
</evidence>
<dbReference type="AlphaFoldDB" id="A0A9W6RQ12"/>
<dbReference type="Gene3D" id="3.40.50.1820">
    <property type="entry name" value="alpha/beta hydrolase"/>
    <property type="match status" value="1"/>
</dbReference>
<reference evidence="2" key="1">
    <citation type="submission" date="2023-03" db="EMBL/GenBank/DDBJ databases">
        <title>Actinoallomurus iriomotensis NBRC 103681.</title>
        <authorList>
            <person name="Ichikawa N."/>
            <person name="Sato H."/>
            <person name="Tonouchi N."/>
        </authorList>
    </citation>
    <scope>NUCLEOTIDE SEQUENCE</scope>
    <source>
        <strain evidence="2">NBRC 103681</strain>
    </source>
</reference>
<comment type="caution">
    <text evidence="2">The sequence shown here is derived from an EMBL/GenBank/DDBJ whole genome shotgun (WGS) entry which is preliminary data.</text>
</comment>
<dbReference type="InterPro" id="IPR000073">
    <property type="entry name" value="AB_hydrolase_1"/>
</dbReference>
<dbReference type="GO" id="GO:0003824">
    <property type="term" value="F:catalytic activity"/>
    <property type="evidence" value="ECO:0007669"/>
    <property type="project" value="UniProtKB-ARBA"/>
</dbReference>
<dbReference type="Proteomes" id="UP001165135">
    <property type="component" value="Unassembled WGS sequence"/>
</dbReference>
<evidence type="ECO:0000313" key="2">
    <source>
        <dbReference type="EMBL" id="GLY79678.1"/>
    </source>
</evidence>
<protein>
    <submittedName>
        <fullName evidence="2">Thioesterase</fullName>
    </submittedName>
</protein>
<name>A0A9W6RQ12_9ACTN</name>
<accession>A0A9W6RQ12</accession>
<dbReference type="SUPFAM" id="SSF53474">
    <property type="entry name" value="alpha/beta-Hydrolases"/>
    <property type="match status" value="1"/>
</dbReference>
<feature type="domain" description="AB hydrolase-1" evidence="1">
    <location>
        <begin position="30"/>
        <end position="222"/>
    </location>
</feature>
<dbReference type="EMBL" id="BSTJ01000012">
    <property type="protein sequence ID" value="GLY79678.1"/>
    <property type="molecule type" value="Genomic_DNA"/>
</dbReference>
<dbReference type="Pfam" id="PF12697">
    <property type="entry name" value="Abhydrolase_6"/>
    <property type="match status" value="1"/>
</dbReference>